<gene>
    <name evidence="13" type="primary">SRF8</name>
    <name evidence="13" type="ORF">AXF42_Ash017387</name>
</gene>
<feature type="compositionally biased region" description="Polar residues" evidence="9">
    <location>
        <begin position="396"/>
        <end position="406"/>
    </location>
</feature>
<dbReference type="FunFam" id="1.10.510.10:FF:000095">
    <property type="entry name" value="protein STRUBBELIG-RECEPTOR FAMILY 8"/>
    <property type="match status" value="1"/>
</dbReference>
<keyword evidence="14" id="KW-1185">Reference proteome</keyword>
<dbReference type="SUPFAM" id="SSF52058">
    <property type="entry name" value="L domain-like"/>
    <property type="match status" value="1"/>
</dbReference>
<dbReference type="FunFam" id="3.30.200.20:FF:000125">
    <property type="entry name" value="Protein STRUBBELIG-RECEPTOR FAMILY 8"/>
    <property type="match status" value="1"/>
</dbReference>
<dbReference type="CDD" id="cd14066">
    <property type="entry name" value="STKc_IRAK"/>
    <property type="match status" value="1"/>
</dbReference>
<keyword evidence="13" id="KW-0808">Transferase</keyword>
<comment type="subcellular location">
    <subcellularLocation>
        <location evidence="1">Membrane</location>
    </subcellularLocation>
</comment>
<feature type="domain" description="Protein kinase" evidence="12">
    <location>
        <begin position="445"/>
        <end position="721"/>
    </location>
</feature>
<dbReference type="PROSITE" id="PS50011">
    <property type="entry name" value="PROTEIN_KINASE_DOM"/>
    <property type="match status" value="1"/>
</dbReference>
<dbReference type="InterPro" id="IPR000719">
    <property type="entry name" value="Prot_kinase_dom"/>
</dbReference>
<dbReference type="STRING" id="1088818.A0A2I0BDJ0"/>
<dbReference type="EMBL" id="KZ451889">
    <property type="protein sequence ID" value="PKA65862.1"/>
    <property type="molecule type" value="Genomic_DNA"/>
</dbReference>
<keyword evidence="3 10" id="KW-0812">Transmembrane</keyword>
<dbReference type="InterPro" id="IPR001245">
    <property type="entry name" value="Ser-Thr/Tyr_kinase_cat_dom"/>
</dbReference>
<evidence type="ECO:0000256" key="11">
    <source>
        <dbReference type="SAM" id="SignalP"/>
    </source>
</evidence>
<feature type="region of interest" description="Disordered" evidence="9">
    <location>
        <begin position="367"/>
        <end position="422"/>
    </location>
</feature>
<evidence type="ECO:0000256" key="10">
    <source>
        <dbReference type="SAM" id="Phobius"/>
    </source>
</evidence>
<evidence type="ECO:0000259" key="12">
    <source>
        <dbReference type="PROSITE" id="PS50011"/>
    </source>
</evidence>
<dbReference type="InterPro" id="IPR032675">
    <property type="entry name" value="LRR_dom_sf"/>
</dbReference>
<dbReference type="Gene3D" id="3.80.10.10">
    <property type="entry name" value="Ribonuclease Inhibitor"/>
    <property type="match status" value="1"/>
</dbReference>
<accession>A0A2I0BDJ0</accession>
<sequence>MHMGVAALAVSVLLLVSLNSIRSITDPDEVDALGLLYSSLNSPPQLSGWKSIGGDPCGESWKGVSCFGSAVTSIEVAGLGLNGTLGYLLSNLLYLKTMDMSNNYIHEPVPYQLPPNLTYLNLANNNLNGNLPYSISSMTSLIYLNFSHNSLSQPIGDLFANLQNLSDLDVSFNNLSGDLPNSIGLLTNLSRLYLQNNQLTGSVNILSNLDFDTLNIANNHFTGWIPQEFFSIPNLVVGGNVFENGPAPPPPPYTPPPPRKPHKHHNQNEAPTNAPIGDDGQESNKESSSSKKRLTAGPIVGIIIAGSVVVALFAILATLFCLHKYTKKRNKNQNKLAFPLGSPSTGVNKGEWHQFSDYISSHAPTEWSSLTREPPLSSYGQSRSGVKDIHEHKLKSSQSATQLKSPSSEKIDKTSGKVGSARGPRIPITAAYYSVAALQTATNSFGQESLIGEGSLGRVYRAEFSDGKILAVKKLDSSALPLEDEEDFLDVVSKMSRLRHPNITTLLGYCAEHGQHLLVYEYIANGALHDLLHFPNESRTLSWNARVKVALGTARALEYLHEVCLPLIVHKSLKSANILLDEDLNPHLSDCGLAALTRNNERQISTEMVPSFGYSAPESAMSGIYTVKSDVYSFGVVMLELLTGRKPLDSSRTRTEQSLVRWATPQLHDIDALAKMVDPALKGIYPAKSLSRFADIIALCVQPEPEFRPPMSEVVQALIRLMQRTSLIRRTSADETGLSSRILEDEATSDVFL</sequence>
<dbReference type="Pfam" id="PF07714">
    <property type="entry name" value="PK_Tyr_Ser-Thr"/>
    <property type="match status" value="1"/>
</dbReference>
<keyword evidence="7 10" id="KW-0472">Membrane</keyword>
<dbReference type="AlphaFoldDB" id="A0A2I0BDJ0"/>
<protein>
    <submittedName>
        <fullName evidence="13">Protein strubbelig-receptor family 8</fullName>
        <ecNumber evidence="13">2.7.11.1</ecNumber>
    </submittedName>
</protein>
<evidence type="ECO:0000256" key="2">
    <source>
        <dbReference type="ARBA" id="ARBA00022614"/>
    </source>
</evidence>
<dbReference type="InterPro" id="IPR013210">
    <property type="entry name" value="LRR_N_plant-typ"/>
</dbReference>
<dbReference type="InterPro" id="IPR011009">
    <property type="entry name" value="Kinase-like_dom_sf"/>
</dbReference>
<dbReference type="GO" id="GO:0004674">
    <property type="term" value="F:protein serine/threonine kinase activity"/>
    <property type="evidence" value="ECO:0007669"/>
    <property type="project" value="UniProtKB-EC"/>
</dbReference>
<evidence type="ECO:0000256" key="9">
    <source>
        <dbReference type="SAM" id="MobiDB-lite"/>
    </source>
</evidence>
<feature type="signal peptide" evidence="11">
    <location>
        <begin position="1"/>
        <end position="23"/>
    </location>
</feature>
<feature type="compositionally biased region" description="Pro residues" evidence="9">
    <location>
        <begin position="246"/>
        <end position="258"/>
    </location>
</feature>
<dbReference type="Gene3D" id="1.10.510.10">
    <property type="entry name" value="Transferase(Phosphotransferase) domain 1"/>
    <property type="match status" value="1"/>
</dbReference>
<keyword evidence="2" id="KW-0433">Leucine-rich repeat</keyword>
<keyword evidence="4 11" id="KW-0732">Signal</keyword>
<reference evidence="13 14" key="1">
    <citation type="journal article" date="2017" name="Nature">
        <title>The Apostasia genome and the evolution of orchids.</title>
        <authorList>
            <person name="Zhang G.Q."/>
            <person name="Liu K.W."/>
            <person name="Li Z."/>
            <person name="Lohaus R."/>
            <person name="Hsiao Y.Y."/>
            <person name="Niu S.C."/>
            <person name="Wang J.Y."/>
            <person name="Lin Y.C."/>
            <person name="Xu Q."/>
            <person name="Chen L.J."/>
            <person name="Yoshida K."/>
            <person name="Fujiwara S."/>
            <person name="Wang Z.W."/>
            <person name="Zhang Y.Q."/>
            <person name="Mitsuda N."/>
            <person name="Wang M."/>
            <person name="Liu G.H."/>
            <person name="Pecoraro L."/>
            <person name="Huang H.X."/>
            <person name="Xiao X.J."/>
            <person name="Lin M."/>
            <person name="Wu X.Y."/>
            <person name="Wu W.L."/>
            <person name="Chen Y.Y."/>
            <person name="Chang S.B."/>
            <person name="Sakamoto S."/>
            <person name="Ohme-Takagi M."/>
            <person name="Yagi M."/>
            <person name="Zeng S.J."/>
            <person name="Shen C.Y."/>
            <person name="Yeh C.M."/>
            <person name="Luo Y.B."/>
            <person name="Tsai W.C."/>
            <person name="Van de Peer Y."/>
            <person name="Liu Z.J."/>
        </authorList>
    </citation>
    <scope>NUCLEOTIDE SEQUENCE [LARGE SCALE GENOMIC DNA]</scope>
    <source>
        <strain evidence="14">cv. Shenzhen</strain>
        <tissue evidence="13">Stem</tissue>
    </source>
</reference>
<dbReference type="FunFam" id="3.80.10.10:FF:000062">
    <property type="entry name" value="protein STRUBBELIG-RECEPTOR FAMILY 3"/>
    <property type="match status" value="1"/>
</dbReference>
<dbReference type="OrthoDB" id="1055097at2759"/>
<evidence type="ECO:0000256" key="3">
    <source>
        <dbReference type="ARBA" id="ARBA00022692"/>
    </source>
</evidence>
<dbReference type="GO" id="GO:0005524">
    <property type="term" value="F:ATP binding"/>
    <property type="evidence" value="ECO:0007669"/>
    <property type="project" value="InterPro"/>
</dbReference>
<keyword evidence="8 13" id="KW-0675">Receptor</keyword>
<evidence type="ECO:0000313" key="13">
    <source>
        <dbReference type="EMBL" id="PKA65862.1"/>
    </source>
</evidence>
<dbReference type="Pfam" id="PF00560">
    <property type="entry name" value="LRR_1"/>
    <property type="match status" value="3"/>
</dbReference>
<evidence type="ECO:0000256" key="6">
    <source>
        <dbReference type="ARBA" id="ARBA00022989"/>
    </source>
</evidence>
<evidence type="ECO:0000256" key="4">
    <source>
        <dbReference type="ARBA" id="ARBA00022729"/>
    </source>
</evidence>
<name>A0A2I0BDJ0_9ASPA</name>
<feature type="transmembrane region" description="Helical" evidence="10">
    <location>
        <begin position="299"/>
        <end position="322"/>
    </location>
</feature>
<feature type="region of interest" description="Disordered" evidence="9">
    <location>
        <begin position="246"/>
        <end position="292"/>
    </location>
</feature>
<evidence type="ECO:0000256" key="1">
    <source>
        <dbReference type="ARBA" id="ARBA00004370"/>
    </source>
</evidence>
<keyword evidence="6 10" id="KW-1133">Transmembrane helix</keyword>
<dbReference type="PANTHER" id="PTHR48007">
    <property type="entry name" value="LEUCINE-RICH REPEAT RECEPTOR-LIKE PROTEIN KINASE PXC1"/>
    <property type="match status" value="1"/>
</dbReference>
<feature type="chain" id="PRO_5014117972" evidence="11">
    <location>
        <begin position="24"/>
        <end position="753"/>
    </location>
</feature>
<evidence type="ECO:0000256" key="7">
    <source>
        <dbReference type="ARBA" id="ARBA00023136"/>
    </source>
</evidence>
<organism evidence="13 14">
    <name type="scientific">Apostasia shenzhenica</name>
    <dbReference type="NCBI Taxonomy" id="1088818"/>
    <lineage>
        <taxon>Eukaryota</taxon>
        <taxon>Viridiplantae</taxon>
        <taxon>Streptophyta</taxon>
        <taxon>Embryophyta</taxon>
        <taxon>Tracheophyta</taxon>
        <taxon>Spermatophyta</taxon>
        <taxon>Magnoliopsida</taxon>
        <taxon>Liliopsida</taxon>
        <taxon>Asparagales</taxon>
        <taxon>Orchidaceae</taxon>
        <taxon>Apostasioideae</taxon>
        <taxon>Apostasia</taxon>
    </lineage>
</organism>
<evidence type="ECO:0000256" key="5">
    <source>
        <dbReference type="ARBA" id="ARBA00022737"/>
    </source>
</evidence>
<dbReference type="InterPro" id="IPR001611">
    <property type="entry name" value="Leu-rich_rpt"/>
</dbReference>
<proteinExistence type="predicted"/>
<dbReference type="Pfam" id="PF08263">
    <property type="entry name" value="LRRNT_2"/>
    <property type="match status" value="1"/>
</dbReference>
<dbReference type="SUPFAM" id="SSF56112">
    <property type="entry name" value="Protein kinase-like (PK-like)"/>
    <property type="match status" value="1"/>
</dbReference>
<dbReference type="PANTHER" id="PTHR48007:SF34">
    <property type="entry name" value="PROTEIN STRUBBELIG-RECEPTOR FAMILY 8 ISOFORM X1"/>
    <property type="match status" value="1"/>
</dbReference>
<evidence type="ECO:0000256" key="8">
    <source>
        <dbReference type="ARBA" id="ARBA00023170"/>
    </source>
</evidence>
<evidence type="ECO:0000313" key="14">
    <source>
        <dbReference type="Proteomes" id="UP000236161"/>
    </source>
</evidence>
<dbReference type="Proteomes" id="UP000236161">
    <property type="component" value="Unassembled WGS sequence"/>
</dbReference>
<dbReference type="InterPro" id="IPR046959">
    <property type="entry name" value="PRK1-6/SRF4-like"/>
</dbReference>
<keyword evidence="5" id="KW-0677">Repeat</keyword>
<dbReference type="GO" id="GO:0016020">
    <property type="term" value="C:membrane"/>
    <property type="evidence" value="ECO:0007669"/>
    <property type="project" value="UniProtKB-SubCell"/>
</dbReference>
<dbReference type="EC" id="2.7.11.1" evidence="13"/>
<dbReference type="Gene3D" id="3.30.200.20">
    <property type="entry name" value="Phosphorylase Kinase, domain 1"/>
    <property type="match status" value="1"/>
</dbReference>